<dbReference type="RefSeq" id="WP_112282735.1">
    <property type="nucleotide sequence ID" value="NZ_MASW01000005.1"/>
</dbReference>
<dbReference type="Proteomes" id="UP000249915">
    <property type="component" value="Unassembled WGS sequence"/>
</dbReference>
<protein>
    <recommendedName>
        <fullName evidence="1">Mycothiol-dependent maleylpyruvate isomerase metal-binding domain-containing protein</fullName>
    </recommendedName>
</protein>
<organism evidence="2 3">
    <name type="scientific">Prauserella muralis</name>
    <dbReference type="NCBI Taxonomy" id="588067"/>
    <lineage>
        <taxon>Bacteria</taxon>
        <taxon>Bacillati</taxon>
        <taxon>Actinomycetota</taxon>
        <taxon>Actinomycetes</taxon>
        <taxon>Pseudonocardiales</taxon>
        <taxon>Pseudonocardiaceae</taxon>
        <taxon>Prauserella</taxon>
    </lineage>
</organism>
<dbReference type="EMBL" id="MASW01000005">
    <property type="protein sequence ID" value="PXY22137.1"/>
    <property type="molecule type" value="Genomic_DNA"/>
</dbReference>
<dbReference type="GO" id="GO:0046872">
    <property type="term" value="F:metal ion binding"/>
    <property type="evidence" value="ECO:0007669"/>
    <property type="project" value="InterPro"/>
</dbReference>
<dbReference type="OrthoDB" id="3781681at2"/>
<dbReference type="InterPro" id="IPR017517">
    <property type="entry name" value="Maleyloyr_isom"/>
</dbReference>
<dbReference type="NCBIfam" id="TIGR03083">
    <property type="entry name" value="maleylpyruvate isomerase family mycothiol-dependent enzyme"/>
    <property type="match status" value="1"/>
</dbReference>
<keyword evidence="3" id="KW-1185">Reference proteome</keyword>
<accession>A0A2V4ANJ0</accession>
<dbReference type="InterPro" id="IPR024344">
    <property type="entry name" value="MDMPI_metal-binding"/>
</dbReference>
<feature type="domain" description="Mycothiol-dependent maleylpyruvate isomerase metal-binding" evidence="1">
    <location>
        <begin position="35"/>
        <end position="168"/>
    </location>
</feature>
<proteinExistence type="predicted"/>
<dbReference type="Gene3D" id="1.20.120.450">
    <property type="entry name" value="dinb family like domain"/>
    <property type="match status" value="1"/>
</dbReference>
<dbReference type="InterPro" id="IPR034660">
    <property type="entry name" value="DinB/YfiT-like"/>
</dbReference>
<dbReference type="AlphaFoldDB" id="A0A2V4ANJ0"/>
<dbReference type="Pfam" id="PF11716">
    <property type="entry name" value="MDMPI_N"/>
    <property type="match status" value="1"/>
</dbReference>
<reference evidence="2 3" key="1">
    <citation type="submission" date="2016-07" db="EMBL/GenBank/DDBJ databases">
        <title>Draft genome sequence of Prauserella muralis DSM 45305, isolated from a mould-covered wall in an indoor environment.</title>
        <authorList>
            <person name="Ruckert C."/>
            <person name="Albersmeier A."/>
            <person name="Jiang C.-L."/>
            <person name="Jiang Y."/>
            <person name="Kalinowski J."/>
            <person name="Schneider O."/>
            <person name="Winkler A."/>
            <person name="Zotchev S.B."/>
        </authorList>
    </citation>
    <scope>NUCLEOTIDE SEQUENCE [LARGE SCALE GENOMIC DNA]</scope>
    <source>
        <strain evidence="2 3">DSM 45305</strain>
    </source>
</reference>
<dbReference type="SUPFAM" id="SSF109854">
    <property type="entry name" value="DinB/YfiT-like putative metalloenzymes"/>
    <property type="match status" value="1"/>
</dbReference>
<sequence>MTTPEEGRGAAATLADAVWEAARDAAAGQFGLLVSRIAALGEAELAAPTRLEGWCVRELLAHLTRNVDAVRSGLDAPSPPRAEMDLAGYYDGAAPVAAAVRQRSLDDAAGLSGRALRQRFAATVGQVGARLAAVPGDRVVRVRLGSVRLSDFLVTRCVEGVVHGLDLARAVDADPAGFVHPPAASACVRLLAARAARQGQPVCPPAVTAPVDTAVIRFVEHLTGRATEGDLGALAAVAPVLC</sequence>
<name>A0A2V4ANJ0_9PSEU</name>
<evidence type="ECO:0000313" key="3">
    <source>
        <dbReference type="Proteomes" id="UP000249915"/>
    </source>
</evidence>
<comment type="caution">
    <text evidence="2">The sequence shown here is derived from an EMBL/GenBank/DDBJ whole genome shotgun (WGS) entry which is preliminary data.</text>
</comment>
<evidence type="ECO:0000259" key="1">
    <source>
        <dbReference type="Pfam" id="PF11716"/>
    </source>
</evidence>
<gene>
    <name evidence="2" type="ORF">BAY60_19750</name>
</gene>
<evidence type="ECO:0000313" key="2">
    <source>
        <dbReference type="EMBL" id="PXY22137.1"/>
    </source>
</evidence>